<accession>A0ABM7YPY6</accession>
<dbReference type="Gene3D" id="3.30.470.20">
    <property type="entry name" value="ATP-grasp fold, B domain"/>
    <property type="match status" value="1"/>
</dbReference>
<keyword evidence="4" id="KW-0479">Metal-binding</keyword>
<name>A0ABM7YPY6_9BURK</name>
<comment type="cofactor">
    <cofactor evidence="2">
        <name>Mg(2+)</name>
        <dbReference type="ChEBI" id="CHEBI:18420"/>
    </cofactor>
</comment>
<keyword evidence="6 9" id="KW-0067">ATP-binding</keyword>
<evidence type="ECO:0000256" key="2">
    <source>
        <dbReference type="ARBA" id="ARBA00001946"/>
    </source>
</evidence>
<evidence type="ECO:0000256" key="3">
    <source>
        <dbReference type="ARBA" id="ARBA00022598"/>
    </source>
</evidence>
<keyword evidence="8" id="KW-0464">Manganese</keyword>
<proteinExistence type="predicted"/>
<dbReference type="SUPFAM" id="SSF56059">
    <property type="entry name" value="Glutathione synthetase ATP-binding domain-like"/>
    <property type="match status" value="1"/>
</dbReference>
<feature type="domain" description="ATP-grasp" evidence="11">
    <location>
        <begin position="154"/>
        <end position="353"/>
    </location>
</feature>
<dbReference type="Gene3D" id="3.40.50.20">
    <property type="match status" value="1"/>
</dbReference>
<evidence type="ECO:0000256" key="1">
    <source>
        <dbReference type="ARBA" id="ARBA00001936"/>
    </source>
</evidence>
<gene>
    <name evidence="12" type="ORF">CATMQ487_35680</name>
</gene>
<evidence type="ECO:0000256" key="6">
    <source>
        <dbReference type="ARBA" id="ARBA00022840"/>
    </source>
</evidence>
<evidence type="ECO:0000256" key="8">
    <source>
        <dbReference type="ARBA" id="ARBA00023211"/>
    </source>
</evidence>
<dbReference type="PROSITE" id="PS50975">
    <property type="entry name" value="ATP_GRASP"/>
    <property type="match status" value="1"/>
</dbReference>
<dbReference type="Pfam" id="PF18030">
    <property type="entry name" value="Rimk_N"/>
    <property type="match status" value="1"/>
</dbReference>
<dbReference type="InterPro" id="IPR004666">
    <property type="entry name" value="Rp_bS6_RimK/Lys_biosynth_LsyX"/>
</dbReference>
<dbReference type="InterPro" id="IPR041107">
    <property type="entry name" value="Rimk_N"/>
</dbReference>
<evidence type="ECO:0000313" key="13">
    <source>
        <dbReference type="Proteomes" id="UP001057498"/>
    </source>
</evidence>
<dbReference type="Pfam" id="PF08443">
    <property type="entry name" value="RimK"/>
    <property type="match status" value="1"/>
</dbReference>
<keyword evidence="5 9" id="KW-0547">Nucleotide-binding</keyword>
<keyword evidence="13" id="KW-1185">Reference proteome</keyword>
<evidence type="ECO:0000256" key="4">
    <source>
        <dbReference type="ARBA" id="ARBA00022723"/>
    </source>
</evidence>
<organism evidence="12 13">
    <name type="scientific">Sphaerotilus microaerophilus</name>
    <dbReference type="NCBI Taxonomy" id="2914710"/>
    <lineage>
        <taxon>Bacteria</taxon>
        <taxon>Pseudomonadati</taxon>
        <taxon>Pseudomonadota</taxon>
        <taxon>Betaproteobacteria</taxon>
        <taxon>Burkholderiales</taxon>
        <taxon>Sphaerotilaceae</taxon>
        <taxon>Sphaerotilus</taxon>
    </lineage>
</organism>
<dbReference type="PANTHER" id="PTHR21621">
    <property type="entry name" value="RIBOSOMAL PROTEIN S6 MODIFICATION PROTEIN"/>
    <property type="match status" value="1"/>
</dbReference>
<dbReference type="Proteomes" id="UP001057498">
    <property type="component" value="Chromosome"/>
</dbReference>
<dbReference type="EMBL" id="AP025730">
    <property type="protein sequence ID" value="BDI06598.1"/>
    <property type="molecule type" value="Genomic_DNA"/>
</dbReference>
<evidence type="ECO:0000313" key="12">
    <source>
        <dbReference type="EMBL" id="BDI06598.1"/>
    </source>
</evidence>
<evidence type="ECO:0000256" key="7">
    <source>
        <dbReference type="ARBA" id="ARBA00022842"/>
    </source>
</evidence>
<evidence type="ECO:0000256" key="9">
    <source>
        <dbReference type="PROSITE-ProRule" id="PRU00409"/>
    </source>
</evidence>
<keyword evidence="3" id="KW-0436">Ligase</keyword>
<dbReference type="InterPro" id="IPR013651">
    <property type="entry name" value="ATP-grasp_RimK-type"/>
</dbReference>
<evidence type="ECO:0000259" key="11">
    <source>
        <dbReference type="PROSITE" id="PS50975"/>
    </source>
</evidence>
<comment type="cofactor">
    <cofactor evidence="1">
        <name>Mn(2+)</name>
        <dbReference type="ChEBI" id="CHEBI:29035"/>
    </cofactor>
</comment>
<dbReference type="InterPro" id="IPR011761">
    <property type="entry name" value="ATP-grasp"/>
</dbReference>
<evidence type="ECO:0000256" key="10">
    <source>
        <dbReference type="SAM" id="MobiDB-lite"/>
    </source>
</evidence>
<evidence type="ECO:0000256" key="5">
    <source>
        <dbReference type="ARBA" id="ARBA00022741"/>
    </source>
</evidence>
<keyword evidence="7" id="KW-0460">Magnesium</keyword>
<feature type="region of interest" description="Disordered" evidence="10">
    <location>
        <begin position="1"/>
        <end position="29"/>
    </location>
</feature>
<sequence>MTPPRCGFAAPPQGGATSGPAEPDPRLPLDDAGRVASIRSNTAAPRGLRVAIMTDEIGWHTRQLQRALRERGGVGRCVDLADCEFDTSAHWHGLLLPGYGRTLPDAVIVRGIAGGSFEQVTKRLSILHALQALGVPVYNEPRAIERSVDKAMTTWLLHRAGLPTPATWVGEDTARARRQLVKAAAAGQGLVSKPLFGSQGKGLARVGRVDGAFEPLPERPRGVAGPAGLHYLQRFLPAPLPPSQATGEPGHDWRVLVIGGRAVAAMRRVSTHWIHNVAQGARVEPAELTPALAGLAEAATAALGLDYAGVDLMPAPEAAQPIQIIEVNGVAAWRGLQQVTGFRIARALVDDLIDRKLAAAAPSRLGRRA</sequence>
<dbReference type="PANTHER" id="PTHR21621:SF0">
    <property type="entry name" value="BETA-CITRYLGLUTAMATE SYNTHASE B-RELATED"/>
    <property type="match status" value="1"/>
</dbReference>
<protein>
    <submittedName>
        <fullName evidence="12">Lysine biosynthesis protein LysX</fullName>
    </submittedName>
</protein>
<dbReference type="NCBIfam" id="TIGR00768">
    <property type="entry name" value="rimK_fam"/>
    <property type="match status" value="1"/>
</dbReference>
<reference evidence="12" key="1">
    <citation type="submission" date="2022-04" db="EMBL/GenBank/DDBJ databases">
        <title>Whole genome sequence of Sphaerotilus sp. FB-5.</title>
        <authorList>
            <person name="Takeda M."/>
            <person name="Narihara S."/>
            <person name="Akimoto M."/>
            <person name="Akimoto R."/>
            <person name="Nishiyashiki S."/>
            <person name="Murakami T."/>
        </authorList>
    </citation>
    <scope>NUCLEOTIDE SEQUENCE</scope>
    <source>
        <strain evidence="12">FB-5</strain>
    </source>
</reference>